<evidence type="ECO:0000256" key="8">
    <source>
        <dbReference type="ARBA" id="ARBA00022989"/>
    </source>
</evidence>
<dbReference type="Pfam" id="PF02518">
    <property type="entry name" value="HATPase_c"/>
    <property type="match status" value="1"/>
</dbReference>
<dbReference type="CDD" id="cd00082">
    <property type="entry name" value="HisKA"/>
    <property type="match status" value="1"/>
</dbReference>
<dbReference type="InterPro" id="IPR003661">
    <property type="entry name" value="HisK_dim/P_dom"/>
</dbReference>
<evidence type="ECO:0000256" key="2">
    <source>
        <dbReference type="ARBA" id="ARBA00004236"/>
    </source>
</evidence>
<dbReference type="PRINTS" id="PR00344">
    <property type="entry name" value="BCTRLSENSOR"/>
</dbReference>
<dbReference type="InterPro" id="IPR036890">
    <property type="entry name" value="HATPase_C_sf"/>
</dbReference>
<evidence type="ECO:0000259" key="13">
    <source>
        <dbReference type="PROSITE" id="PS50885"/>
    </source>
</evidence>
<dbReference type="InterPro" id="IPR004358">
    <property type="entry name" value="Sig_transdc_His_kin-like_C"/>
</dbReference>
<dbReference type="AlphaFoldDB" id="A0A420XND5"/>
<evidence type="ECO:0000256" key="1">
    <source>
        <dbReference type="ARBA" id="ARBA00000085"/>
    </source>
</evidence>
<evidence type="ECO:0000256" key="5">
    <source>
        <dbReference type="ARBA" id="ARBA00022679"/>
    </source>
</evidence>
<dbReference type="Gene3D" id="6.10.340.10">
    <property type="match status" value="1"/>
</dbReference>
<dbReference type="Gene3D" id="1.10.287.130">
    <property type="match status" value="1"/>
</dbReference>
<dbReference type="InParanoid" id="A0A420XND5"/>
<dbReference type="SMART" id="SM00387">
    <property type="entry name" value="HATPase_c"/>
    <property type="match status" value="1"/>
</dbReference>
<dbReference type="InterPro" id="IPR003594">
    <property type="entry name" value="HATPase_dom"/>
</dbReference>
<dbReference type="CDD" id="cd06225">
    <property type="entry name" value="HAMP"/>
    <property type="match status" value="1"/>
</dbReference>
<keyword evidence="4" id="KW-0597">Phosphoprotein</keyword>
<organism evidence="14 15">
    <name type="scientific">Motilibacter peucedani</name>
    <dbReference type="NCBI Taxonomy" id="598650"/>
    <lineage>
        <taxon>Bacteria</taxon>
        <taxon>Bacillati</taxon>
        <taxon>Actinomycetota</taxon>
        <taxon>Actinomycetes</taxon>
        <taxon>Motilibacterales</taxon>
        <taxon>Motilibacteraceae</taxon>
        <taxon>Motilibacter</taxon>
    </lineage>
</organism>
<dbReference type="PROSITE" id="PS50109">
    <property type="entry name" value="HIS_KIN"/>
    <property type="match status" value="1"/>
</dbReference>
<dbReference type="EMBL" id="RBWV01000013">
    <property type="protein sequence ID" value="RKS72794.1"/>
    <property type="molecule type" value="Genomic_DNA"/>
</dbReference>
<evidence type="ECO:0000256" key="9">
    <source>
        <dbReference type="ARBA" id="ARBA00023012"/>
    </source>
</evidence>
<keyword evidence="10 11" id="KW-0472">Membrane</keyword>
<feature type="domain" description="HAMP" evidence="13">
    <location>
        <begin position="168"/>
        <end position="220"/>
    </location>
</feature>
<reference evidence="14 15" key="1">
    <citation type="submission" date="2018-10" db="EMBL/GenBank/DDBJ databases">
        <title>Genomic Encyclopedia of Archaeal and Bacterial Type Strains, Phase II (KMG-II): from individual species to whole genera.</title>
        <authorList>
            <person name="Goeker M."/>
        </authorList>
    </citation>
    <scope>NUCLEOTIDE SEQUENCE [LARGE SCALE GENOMIC DNA]</scope>
    <source>
        <strain evidence="14 15">RP-AC37</strain>
    </source>
</reference>
<feature type="domain" description="Histidine kinase" evidence="12">
    <location>
        <begin position="228"/>
        <end position="439"/>
    </location>
</feature>
<dbReference type="SUPFAM" id="SSF47384">
    <property type="entry name" value="Homodimeric domain of signal transducing histidine kinase"/>
    <property type="match status" value="1"/>
</dbReference>
<accession>A0A420XND5</accession>
<dbReference type="PANTHER" id="PTHR45436:SF5">
    <property type="entry name" value="SENSOR HISTIDINE KINASE TRCS"/>
    <property type="match status" value="1"/>
</dbReference>
<keyword evidence="8 11" id="KW-1133">Transmembrane helix</keyword>
<evidence type="ECO:0000256" key="4">
    <source>
        <dbReference type="ARBA" id="ARBA00022553"/>
    </source>
</evidence>
<dbReference type="InterPro" id="IPR005467">
    <property type="entry name" value="His_kinase_dom"/>
</dbReference>
<keyword evidence="5" id="KW-0808">Transferase</keyword>
<evidence type="ECO:0000256" key="6">
    <source>
        <dbReference type="ARBA" id="ARBA00022692"/>
    </source>
</evidence>
<proteinExistence type="predicted"/>
<dbReference type="GO" id="GO:0005886">
    <property type="term" value="C:plasma membrane"/>
    <property type="evidence" value="ECO:0007669"/>
    <property type="project" value="UniProtKB-SubCell"/>
</dbReference>
<dbReference type="InterPro" id="IPR003660">
    <property type="entry name" value="HAMP_dom"/>
</dbReference>
<dbReference type="SMART" id="SM00388">
    <property type="entry name" value="HisKA"/>
    <property type="match status" value="1"/>
</dbReference>
<gene>
    <name evidence="14" type="ORF">CLV35_3045</name>
</gene>
<dbReference type="SUPFAM" id="SSF158472">
    <property type="entry name" value="HAMP domain-like"/>
    <property type="match status" value="1"/>
</dbReference>
<comment type="caution">
    <text evidence="14">The sequence shown here is derived from an EMBL/GenBank/DDBJ whole genome shotgun (WGS) entry which is preliminary data.</text>
</comment>
<dbReference type="InterPro" id="IPR036097">
    <property type="entry name" value="HisK_dim/P_sf"/>
</dbReference>
<keyword evidence="6 11" id="KW-0812">Transmembrane</keyword>
<comment type="catalytic activity">
    <reaction evidence="1">
        <text>ATP + protein L-histidine = ADP + protein N-phospho-L-histidine.</text>
        <dbReference type="EC" id="2.7.13.3"/>
    </reaction>
</comment>
<name>A0A420XND5_9ACTN</name>
<feature type="transmembrane region" description="Helical" evidence="11">
    <location>
        <begin position="143"/>
        <end position="166"/>
    </location>
</feature>
<dbReference type="Pfam" id="PF00512">
    <property type="entry name" value="HisKA"/>
    <property type="match status" value="1"/>
</dbReference>
<keyword evidence="15" id="KW-1185">Reference proteome</keyword>
<dbReference type="CDD" id="cd00075">
    <property type="entry name" value="HATPase"/>
    <property type="match status" value="1"/>
</dbReference>
<keyword evidence="9" id="KW-0902">Two-component regulatory system</keyword>
<comment type="subcellular location">
    <subcellularLocation>
        <location evidence="2">Cell membrane</location>
    </subcellularLocation>
</comment>
<dbReference type="PANTHER" id="PTHR45436">
    <property type="entry name" value="SENSOR HISTIDINE KINASE YKOH"/>
    <property type="match status" value="1"/>
</dbReference>
<dbReference type="Pfam" id="PF00672">
    <property type="entry name" value="HAMP"/>
    <property type="match status" value="1"/>
</dbReference>
<evidence type="ECO:0000313" key="15">
    <source>
        <dbReference type="Proteomes" id="UP000281955"/>
    </source>
</evidence>
<protein>
    <recommendedName>
        <fullName evidence="3">histidine kinase</fullName>
        <ecNumber evidence="3">2.7.13.3</ecNumber>
    </recommendedName>
</protein>
<dbReference type="InterPro" id="IPR050428">
    <property type="entry name" value="TCS_sensor_his_kinase"/>
</dbReference>
<evidence type="ECO:0000256" key="7">
    <source>
        <dbReference type="ARBA" id="ARBA00022777"/>
    </source>
</evidence>
<dbReference type="Proteomes" id="UP000281955">
    <property type="component" value="Unassembled WGS sequence"/>
</dbReference>
<evidence type="ECO:0000256" key="11">
    <source>
        <dbReference type="SAM" id="Phobius"/>
    </source>
</evidence>
<evidence type="ECO:0000256" key="3">
    <source>
        <dbReference type="ARBA" id="ARBA00012438"/>
    </source>
</evidence>
<evidence type="ECO:0000259" key="12">
    <source>
        <dbReference type="PROSITE" id="PS50109"/>
    </source>
</evidence>
<dbReference type="EC" id="2.7.13.3" evidence="3"/>
<dbReference type="PROSITE" id="PS50885">
    <property type="entry name" value="HAMP"/>
    <property type="match status" value="1"/>
</dbReference>
<dbReference type="Gene3D" id="3.30.565.10">
    <property type="entry name" value="Histidine kinase-like ATPase, C-terminal domain"/>
    <property type="match status" value="1"/>
</dbReference>
<sequence length="440" mass="45783">MALAVLVVCAVFASAAYLLARGVLTQQRESASLRQAYLDASFLRDELGTTGTSPAEALDALDPQGAAAVFVHRSGAWYSSSFDLDADAIPRALLEVEGRQRVAHMPTSVGGDLSLVIAVPVPAVGITVYEVVPLQELRTTLRVLSTVLAGGALAAAVLGALLGLWLGRRALRPLAPLTSTAAGITAGDLGLRLPESGDPALSGIVSAFNAMIETLQRRAERDARFAADVSHELRSPLTTLTASIERLQARHHESPERRAEALALATGELARFHRLLEGLLELARADAGPQDAVINGQPTDLGDLLRHVLRDTGRSLELLHAPAGGLPVRGDKLALARMVTNLLDNADRHGGGARAVRLERSAGTITLLVDDAGPGVADSERQRIFERFATGSGGRGSSAGTGLGLALVAETVRAHGGRVGCEAAPGGGARFRTTLPAADS</sequence>
<evidence type="ECO:0000313" key="14">
    <source>
        <dbReference type="EMBL" id="RKS72794.1"/>
    </source>
</evidence>
<evidence type="ECO:0000256" key="10">
    <source>
        <dbReference type="ARBA" id="ARBA00023136"/>
    </source>
</evidence>
<dbReference type="GO" id="GO:0000155">
    <property type="term" value="F:phosphorelay sensor kinase activity"/>
    <property type="evidence" value="ECO:0007669"/>
    <property type="project" value="InterPro"/>
</dbReference>
<dbReference type="SMART" id="SM00304">
    <property type="entry name" value="HAMP"/>
    <property type="match status" value="1"/>
</dbReference>
<keyword evidence="7 14" id="KW-0418">Kinase</keyword>
<dbReference type="SUPFAM" id="SSF55874">
    <property type="entry name" value="ATPase domain of HSP90 chaperone/DNA topoisomerase II/histidine kinase"/>
    <property type="match status" value="1"/>
</dbReference>